<gene>
    <name evidence="1" type="ORF">SAMN02745202_01095</name>
</gene>
<protein>
    <submittedName>
        <fullName evidence="1">Uncharacterized protein</fullName>
    </submittedName>
</protein>
<dbReference type="STRING" id="28136.SAMN02745202_01095"/>
<accession>A0A1T4NJN5</accession>
<organism evidence="1 2">
    <name type="scientific">Segatella oulorum</name>
    <dbReference type="NCBI Taxonomy" id="28136"/>
    <lineage>
        <taxon>Bacteria</taxon>
        <taxon>Pseudomonadati</taxon>
        <taxon>Bacteroidota</taxon>
        <taxon>Bacteroidia</taxon>
        <taxon>Bacteroidales</taxon>
        <taxon>Prevotellaceae</taxon>
        <taxon>Segatella</taxon>
    </lineage>
</organism>
<dbReference type="Proteomes" id="UP000190065">
    <property type="component" value="Unassembled WGS sequence"/>
</dbReference>
<dbReference type="AlphaFoldDB" id="A0A1T4NJN5"/>
<evidence type="ECO:0000313" key="2">
    <source>
        <dbReference type="Proteomes" id="UP000190065"/>
    </source>
</evidence>
<proteinExistence type="predicted"/>
<dbReference type="EMBL" id="FUXK01000010">
    <property type="protein sequence ID" value="SJZ79333.1"/>
    <property type="molecule type" value="Genomic_DNA"/>
</dbReference>
<sequence length="66" mass="7753">MVCSSMDEALFFLFSVVRPWTNSGFCYFYVFVHGRTTVFVVFRLSSVDEPCFLLFLVVRPWTNNIN</sequence>
<reference evidence="1 2" key="1">
    <citation type="submission" date="2017-02" db="EMBL/GenBank/DDBJ databases">
        <authorList>
            <person name="Peterson S.W."/>
        </authorList>
    </citation>
    <scope>NUCLEOTIDE SEQUENCE [LARGE SCALE GENOMIC DNA]</scope>
    <source>
        <strain evidence="1 2">ATCC 43324</strain>
    </source>
</reference>
<name>A0A1T4NJN5_9BACT</name>
<evidence type="ECO:0000313" key="1">
    <source>
        <dbReference type="EMBL" id="SJZ79333.1"/>
    </source>
</evidence>